<dbReference type="CDD" id="cd00093">
    <property type="entry name" value="HTH_XRE"/>
    <property type="match status" value="1"/>
</dbReference>
<sequence length="187" mass="20525">MNTPKSEGQRLLLAVPGSLSDVAAATGAVRSAVSQWRRGEKRPSPDARRKLQELYGIDPAAWERAPGAIAIEAHVPSRAASLVDARDARADRDDPELAAVEAELEFLYALRTRTNVPSEQVRVSAEIGKNLDRRADLKKAAAAAEREMVLRSKQWHRVRSIIARVLSDSPEKMRQLADELGELDEAG</sequence>
<dbReference type="Proteomes" id="UP000034883">
    <property type="component" value="Chromosome"/>
</dbReference>
<gene>
    <name evidence="2" type="ORF">DB32_003217</name>
</gene>
<protein>
    <recommendedName>
        <fullName evidence="1">HTH cro/C1-type domain-containing protein</fullName>
    </recommendedName>
</protein>
<dbReference type="STRING" id="927083.DB32_003217"/>
<organism evidence="2 3">
    <name type="scientific">Sandaracinus amylolyticus</name>
    <dbReference type="NCBI Taxonomy" id="927083"/>
    <lineage>
        <taxon>Bacteria</taxon>
        <taxon>Pseudomonadati</taxon>
        <taxon>Myxococcota</taxon>
        <taxon>Polyangia</taxon>
        <taxon>Polyangiales</taxon>
        <taxon>Sandaracinaceae</taxon>
        <taxon>Sandaracinus</taxon>
    </lineage>
</organism>
<evidence type="ECO:0000313" key="3">
    <source>
        <dbReference type="Proteomes" id="UP000034883"/>
    </source>
</evidence>
<dbReference type="KEGG" id="samy:DB32_003217"/>
<dbReference type="GO" id="GO:0003677">
    <property type="term" value="F:DNA binding"/>
    <property type="evidence" value="ECO:0007669"/>
    <property type="project" value="InterPro"/>
</dbReference>
<evidence type="ECO:0000259" key="1">
    <source>
        <dbReference type="PROSITE" id="PS50943"/>
    </source>
</evidence>
<reference evidence="2 3" key="1">
    <citation type="submission" date="2015-03" db="EMBL/GenBank/DDBJ databases">
        <title>Genome assembly of Sandaracinus amylolyticus DSM 53668.</title>
        <authorList>
            <person name="Sharma G."/>
            <person name="Subramanian S."/>
        </authorList>
    </citation>
    <scope>NUCLEOTIDE SEQUENCE [LARGE SCALE GENOMIC DNA]</scope>
    <source>
        <strain evidence="2 3">DSM 53668</strain>
    </source>
</reference>
<keyword evidence="3" id="KW-1185">Reference proteome</keyword>
<dbReference type="SUPFAM" id="SSF47413">
    <property type="entry name" value="lambda repressor-like DNA-binding domains"/>
    <property type="match status" value="1"/>
</dbReference>
<dbReference type="InterPro" id="IPR010982">
    <property type="entry name" value="Lambda_DNA-bd_dom_sf"/>
</dbReference>
<dbReference type="AlphaFoldDB" id="A0A0F6W2W5"/>
<dbReference type="EMBL" id="CP011125">
    <property type="protein sequence ID" value="AKF06068.1"/>
    <property type="molecule type" value="Genomic_DNA"/>
</dbReference>
<evidence type="ECO:0000313" key="2">
    <source>
        <dbReference type="EMBL" id="AKF06068.1"/>
    </source>
</evidence>
<accession>A0A0F6W2W5</accession>
<proteinExistence type="predicted"/>
<feature type="domain" description="HTH cro/C1-type" evidence="1">
    <location>
        <begin position="18"/>
        <end position="62"/>
    </location>
</feature>
<dbReference type="PROSITE" id="PS50943">
    <property type="entry name" value="HTH_CROC1"/>
    <property type="match status" value="1"/>
</dbReference>
<dbReference type="InterPro" id="IPR001387">
    <property type="entry name" value="Cro/C1-type_HTH"/>
</dbReference>
<name>A0A0F6W2W5_9BACT</name>